<keyword evidence="3 6" id="KW-0949">S-adenosyl-L-methionine</keyword>
<dbReference type="GO" id="GO:0007165">
    <property type="term" value="P:signal transduction"/>
    <property type="evidence" value="ECO:0007669"/>
    <property type="project" value="TreeGrafter"/>
</dbReference>
<protein>
    <recommendedName>
        <fullName evidence="6">Acyl-homoserine-lactone synthase</fullName>
        <ecNumber evidence="6">2.3.1.184</ecNumber>
    </recommendedName>
    <alternativeName>
        <fullName evidence="6">Autoinducer synthesis protein</fullName>
    </alternativeName>
</protein>
<dbReference type="OrthoDB" id="6169313at2"/>
<dbReference type="PANTHER" id="PTHR39322:SF1">
    <property type="entry name" value="ISOVALERYL-HOMOSERINE LACTONE SYNTHASE"/>
    <property type="match status" value="1"/>
</dbReference>
<comment type="caution">
    <text evidence="7">The sequence shown here is derived from an EMBL/GenBank/DDBJ whole genome shotgun (WGS) entry which is preliminary data.</text>
</comment>
<keyword evidence="2 6" id="KW-0808">Transferase</keyword>
<dbReference type="GO" id="GO:0061579">
    <property type="term" value="F:N-acyl homoserine lactone synthase activity"/>
    <property type="evidence" value="ECO:0007669"/>
    <property type="project" value="UniProtKB-UniRule"/>
</dbReference>
<dbReference type="Pfam" id="PF00765">
    <property type="entry name" value="Autoind_synth"/>
    <property type="match status" value="1"/>
</dbReference>
<dbReference type="EC" id="2.3.1.184" evidence="6"/>
<dbReference type="InterPro" id="IPR001690">
    <property type="entry name" value="Autoind_synthase"/>
</dbReference>
<evidence type="ECO:0000313" key="7">
    <source>
        <dbReference type="EMBL" id="PTE06669.1"/>
    </source>
</evidence>
<keyword evidence="8" id="KW-1185">Reference proteome</keyword>
<sequence length="228" mass="25908">MIQAHVVTSDNQHLYEHEFEQFLRRRHDIFVRQKSWRPESPDGREVDEFDTDAATYILGMEDGDVVTSARLIPTSQPHLVSEMFPHMCERAGVPCRPDWAEWTRTYVVPSKRSASRRGTLTELCCAVMEFALEEGISAVGGIQETPFMSHHRVLKWQVMPLGRARDIGGENCIVAYIQVDEDALKSVRRLLRIDSSLLVRRGLKRPFVRGGVLGGAGERHPRIEAIMA</sequence>
<proteinExistence type="inferred from homology"/>
<comment type="catalytic activity">
    <reaction evidence="6">
        <text>a fatty acyl-[ACP] + S-adenosyl-L-methionine = an N-acyl-L-homoserine lactone + S-methyl-5'-thioadenosine + holo-[ACP] + H(+)</text>
        <dbReference type="Rhea" id="RHEA:10096"/>
        <dbReference type="Rhea" id="RHEA-COMP:9685"/>
        <dbReference type="Rhea" id="RHEA-COMP:14125"/>
        <dbReference type="ChEBI" id="CHEBI:15378"/>
        <dbReference type="ChEBI" id="CHEBI:17509"/>
        <dbReference type="ChEBI" id="CHEBI:55474"/>
        <dbReference type="ChEBI" id="CHEBI:59789"/>
        <dbReference type="ChEBI" id="CHEBI:64479"/>
        <dbReference type="ChEBI" id="CHEBI:138651"/>
        <dbReference type="EC" id="2.3.1.184"/>
    </reaction>
</comment>
<dbReference type="InterPro" id="IPR016181">
    <property type="entry name" value="Acyl_CoA_acyltransferase"/>
</dbReference>
<dbReference type="Proteomes" id="UP000240259">
    <property type="component" value="Unassembled WGS sequence"/>
</dbReference>
<dbReference type="RefSeq" id="WP_107652741.1">
    <property type="nucleotide sequence ID" value="NZ_PZJX01000060.1"/>
</dbReference>
<dbReference type="Gene3D" id="3.40.630.30">
    <property type="match status" value="1"/>
</dbReference>
<dbReference type="AlphaFoldDB" id="A0A2T4ILZ1"/>
<evidence type="ECO:0000256" key="2">
    <source>
        <dbReference type="ARBA" id="ARBA00022679"/>
    </source>
</evidence>
<evidence type="ECO:0000256" key="1">
    <source>
        <dbReference type="ARBA" id="ARBA00022654"/>
    </source>
</evidence>
<evidence type="ECO:0000256" key="6">
    <source>
        <dbReference type="RuleBase" id="RU361135"/>
    </source>
</evidence>
<comment type="similarity">
    <text evidence="5 6">Belongs to the autoinducer synthase family.</text>
</comment>
<dbReference type="GO" id="GO:0009372">
    <property type="term" value="P:quorum sensing"/>
    <property type="evidence" value="ECO:0007669"/>
    <property type="project" value="UniProtKB-UniRule"/>
</dbReference>
<reference evidence="7 8" key="1">
    <citation type="submission" date="2018-03" db="EMBL/GenBank/DDBJ databases">
        <title>Genome sequence of the symbiotic type strain Mesorhizobium helmanticense CSLC115NT isolated from Lotus corniculatus nodules.</title>
        <authorList>
            <person name="Sannazzaro A.I."/>
            <person name="Torres Tejerizo G.A."/>
            <person name="Dip D."/>
            <person name="Caballero M."/>
            <person name="Pistorio M."/>
            <person name="Estrella M.J."/>
        </authorList>
    </citation>
    <scope>NUCLEOTIDE SEQUENCE [LARGE SCALE GENOMIC DNA]</scope>
    <source>
        <strain evidence="7 8">CSLC115N</strain>
    </source>
</reference>
<keyword evidence="1 5" id="KW-0673">Quorum sensing</keyword>
<name>A0A2T4ILZ1_9HYPH</name>
<dbReference type="EMBL" id="PZJX01000060">
    <property type="protein sequence ID" value="PTE06669.1"/>
    <property type="molecule type" value="Genomic_DNA"/>
</dbReference>
<dbReference type="PROSITE" id="PS51187">
    <property type="entry name" value="AUTOINDUCER_SYNTH_2"/>
    <property type="match status" value="1"/>
</dbReference>
<organism evidence="7 8">
    <name type="scientific">Mesorhizobium helmanticense</name>
    <dbReference type="NCBI Taxonomy" id="1776423"/>
    <lineage>
        <taxon>Bacteria</taxon>
        <taxon>Pseudomonadati</taxon>
        <taxon>Pseudomonadota</taxon>
        <taxon>Alphaproteobacteria</taxon>
        <taxon>Hyphomicrobiales</taxon>
        <taxon>Phyllobacteriaceae</taxon>
        <taxon>Mesorhizobium</taxon>
    </lineage>
</organism>
<dbReference type="PRINTS" id="PR01549">
    <property type="entry name" value="AUTOINDCRSYN"/>
</dbReference>
<evidence type="ECO:0000256" key="5">
    <source>
        <dbReference type="PROSITE-ProRule" id="PRU00533"/>
    </source>
</evidence>
<dbReference type="PANTHER" id="PTHR39322">
    <property type="entry name" value="ACYL-HOMOSERINE-LACTONE SYNTHASE"/>
    <property type="match status" value="1"/>
</dbReference>
<accession>A0A2T4ILZ1</accession>
<evidence type="ECO:0000256" key="3">
    <source>
        <dbReference type="ARBA" id="ARBA00022691"/>
    </source>
</evidence>
<dbReference type="SUPFAM" id="SSF55729">
    <property type="entry name" value="Acyl-CoA N-acyltransferases (Nat)"/>
    <property type="match status" value="1"/>
</dbReference>
<gene>
    <name evidence="7" type="ORF">C9427_30525</name>
</gene>
<evidence type="ECO:0000256" key="4">
    <source>
        <dbReference type="ARBA" id="ARBA00022929"/>
    </source>
</evidence>
<keyword evidence="4 5" id="KW-0071">Autoinducer synthesis</keyword>
<evidence type="ECO:0000313" key="8">
    <source>
        <dbReference type="Proteomes" id="UP000240259"/>
    </source>
</evidence>